<name>A0A6T8CQ01_9EUKA</name>
<evidence type="ECO:0000313" key="2">
    <source>
        <dbReference type="EMBL" id="CAE2258912.1"/>
    </source>
</evidence>
<organism evidence="2">
    <name type="scientific">Prymnesium polylepis</name>
    <dbReference type="NCBI Taxonomy" id="72548"/>
    <lineage>
        <taxon>Eukaryota</taxon>
        <taxon>Haptista</taxon>
        <taxon>Haptophyta</taxon>
        <taxon>Prymnesiophyceae</taxon>
        <taxon>Prymnesiales</taxon>
        <taxon>Prymnesiaceae</taxon>
        <taxon>Prymnesium</taxon>
    </lineage>
</organism>
<evidence type="ECO:0000256" key="1">
    <source>
        <dbReference type="SAM" id="MobiDB-lite"/>
    </source>
</evidence>
<feature type="compositionally biased region" description="Low complexity" evidence="1">
    <location>
        <begin position="74"/>
        <end position="101"/>
    </location>
</feature>
<dbReference type="AlphaFoldDB" id="A0A6T8CQ01"/>
<sequence>MSERMSKMPKRPVGLNFLDLSSPRDAASDDQPTPVTSRDPAAAVTQCLSPLELAQGLLAGVETPARPAEPVEPSPVGSPAAVAASGSAASGSAACSSTPAPIVTSEEAQPYAPLSPAHSCPAMQRLLQSSPGTPDRLESIDQLLESLSALKQLPPYRAVDESATVASAKKRKAVTDTLEIVA</sequence>
<gene>
    <name evidence="2" type="ORF">CPOL0286_LOCUS16111</name>
</gene>
<reference evidence="2" key="1">
    <citation type="submission" date="2021-01" db="EMBL/GenBank/DDBJ databases">
        <authorList>
            <person name="Corre E."/>
            <person name="Pelletier E."/>
            <person name="Niang G."/>
            <person name="Scheremetjew M."/>
            <person name="Finn R."/>
            <person name="Kale V."/>
            <person name="Holt S."/>
            <person name="Cochrane G."/>
            <person name="Meng A."/>
            <person name="Brown T."/>
            <person name="Cohen L."/>
        </authorList>
    </citation>
    <scope>NUCLEOTIDE SEQUENCE</scope>
    <source>
        <strain evidence="2">UIO037</strain>
    </source>
</reference>
<accession>A0A6T8CQ01</accession>
<feature type="region of interest" description="Disordered" evidence="1">
    <location>
        <begin position="1"/>
        <end position="43"/>
    </location>
</feature>
<feature type="region of interest" description="Disordered" evidence="1">
    <location>
        <begin position="60"/>
        <end position="101"/>
    </location>
</feature>
<proteinExistence type="predicted"/>
<dbReference type="EMBL" id="HBKO01035377">
    <property type="protein sequence ID" value="CAE2258912.1"/>
    <property type="molecule type" value="Transcribed_RNA"/>
</dbReference>
<protein>
    <submittedName>
        <fullName evidence="2">Uncharacterized protein</fullName>
    </submittedName>
</protein>